<dbReference type="EMBL" id="MU971346">
    <property type="protein sequence ID" value="KAK9239493.1"/>
    <property type="molecule type" value="Genomic_DNA"/>
</dbReference>
<protein>
    <submittedName>
        <fullName evidence="1">Emp24/gp25L/p24 family/GOLD-domain-containing protein</fullName>
    </submittedName>
</protein>
<evidence type="ECO:0000313" key="2">
    <source>
        <dbReference type="Proteomes" id="UP001433508"/>
    </source>
</evidence>
<reference evidence="2" key="1">
    <citation type="journal article" date="2024" name="Front. Bioeng. Biotechnol.">
        <title>Genome-scale model development and genomic sequencing of the oleaginous clade Lipomyces.</title>
        <authorList>
            <person name="Czajka J.J."/>
            <person name="Han Y."/>
            <person name="Kim J."/>
            <person name="Mondo S.J."/>
            <person name="Hofstad B.A."/>
            <person name="Robles A."/>
            <person name="Haridas S."/>
            <person name="Riley R."/>
            <person name="LaButti K."/>
            <person name="Pangilinan J."/>
            <person name="Andreopoulos W."/>
            <person name="Lipzen A."/>
            <person name="Yan J."/>
            <person name="Wang M."/>
            <person name="Ng V."/>
            <person name="Grigoriev I.V."/>
            <person name="Spatafora J.W."/>
            <person name="Magnuson J.K."/>
            <person name="Baker S.E."/>
            <person name="Pomraning K.R."/>
        </authorList>
    </citation>
    <scope>NUCLEOTIDE SEQUENCE [LARGE SCALE GENOMIC DNA]</scope>
    <source>
        <strain evidence="2">CBS 7786</strain>
    </source>
</reference>
<organism evidence="1 2">
    <name type="scientific">Lipomyces kononenkoae</name>
    <name type="common">Yeast</name>
    <dbReference type="NCBI Taxonomy" id="34357"/>
    <lineage>
        <taxon>Eukaryota</taxon>
        <taxon>Fungi</taxon>
        <taxon>Dikarya</taxon>
        <taxon>Ascomycota</taxon>
        <taxon>Saccharomycotina</taxon>
        <taxon>Lipomycetes</taxon>
        <taxon>Lipomycetales</taxon>
        <taxon>Lipomycetaceae</taxon>
        <taxon>Lipomyces</taxon>
    </lineage>
</organism>
<keyword evidence="2" id="KW-1185">Reference proteome</keyword>
<accession>A0ACC3T6D6</accession>
<sequence length="224" mass="25200">MRVRMSSRLPVTILLLVVLAAYVVAPVHALKMIVNAQPAGSVTPRCIRNFVSKEQLVVVNVKTNGRKGDGQVLNMSIMDSVGNEYGRPKDVVGESRTAFTAHANAAFDVCFENIQQGSRGHGSLNREVDLDIDIGADARDWNSVGQTEKLKPMELQLRRIEESVDEIVAQMDYLRQREQKMRDTNESTNDRVKYFALGTLFSLMGLGLWQVAYLRQYFKSKHLI</sequence>
<dbReference type="Proteomes" id="UP001433508">
    <property type="component" value="Unassembled WGS sequence"/>
</dbReference>
<evidence type="ECO:0000313" key="1">
    <source>
        <dbReference type="EMBL" id="KAK9239493.1"/>
    </source>
</evidence>
<comment type="caution">
    <text evidence="1">The sequence shown here is derived from an EMBL/GenBank/DDBJ whole genome shotgun (WGS) entry which is preliminary data.</text>
</comment>
<gene>
    <name evidence="1" type="ORF">V1525DRAFT_398240</name>
</gene>
<name>A0ACC3T6D6_LIPKO</name>
<proteinExistence type="predicted"/>